<dbReference type="Proteomes" id="UP001596550">
    <property type="component" value="Unassembled WGS sequence"/>
</dbReference>
<gene>
    <name evidence="1" type="ORF">ACFQO9_17320</name>
</gene>
<proteinExistence type="predicted"/>
<comment type="caution">
    <text evidence="1">The sequence shown here is derived from an EMBL/GenBank/DDBJ whole genome shotgun (WGS) entry which is preliminary data.</text>
</comment>
<protein>
    <submittedName>
        <fullName evidence="1">Uncharacterized protein</fullName>
    </submittedName>
</protein>
<accession>A0ABW2M0W8</accession>
<dbReference type="EMBL" id="JBHTCR010000010">
    <property type="protein sequence ID" value="MFC7348481.1"/>
    <property type="molecule type" value="Genomic_DNA"/>
</dbReference>
<keyword evidence="2" id="KW-1185">Reference proteome</keyword>
<evidence type="ECO:0000313" key="2">
    <source>
        <dbReference type="Proteomes" id="UP001596550"/>
    </source>
</evidence>
<name>A0ABW2M0W8_9FLAO</name>
<sequence>MLHSKIIVKGFKFYLYGSVNPWVLLANGDIEKIKTSDITLKAQVGKEIKYLKNGQEVTGRLISRSDNINYKRIFEMFTGETSKGKVIHHMIEQQMTGFVGAMTEAFINNARRLKGVPQGIINDVVHLSNIRKMWDTMYNTLRISIDELGMTDPQIVNSFINFANYTDEFFEASFRYTDEIGEELTKEGLQEFTENWVRNNGMREASERAIENAIK</sequence>
<reference evidence="2" key="1">
    <citation type="journal article" date="2019" name="Int. J. Syst. Evol. Microbiol.">
        <title>The Global Catalogue of Microorganisms (GCM) 10K type strain sequencing project: providing services to taxonomists for standard genome sequencing and annotation.</title>
        <authorList>
            <consortium name="The Broad Institute Genomics Platform"/>
            <consortium name="The Broad Institute Genome Sequencing Center for Infectious Disease"/>
            <person name="Wu L."/>
            <person name="Ma J."/>
        </authorList>
    </citation>
    <scope>NUCLEOTIDE SEQUENCE [LARGE SCALE GENOMIC DNA]</scope>
    <source>
        <strain evidence="2">CCUG 54781</strain>
    </source>
</reference>
<dbReference type="RefSeq" id="WP_378182268.1">
    <property type="nucleotide sequence ID" value="NZ_JBHTCR010000010.1"/>
</dbReference>
<evidence type="ECO:0000313" key="1">
    <source>
        <dbReference type="EMBL" id="MFC7348481.1"/>
    </source>
</evidence>
<organism evidence="1 2">
    <name type="scientific">Chryseobacterium zhengzhouense</name>
    <dbReference type="NCBI Taxonomy" id="1636086"/>
    <lineage>
        <taxon>Bacteria</taxon>
        <taxon>Pseudomonadati</taxon>
        <taxon>Bacteroidota</taxon>
        <taxon>Flavobacteriia</taxon>
        <taxon>Flavobacteriales</taxon>
        <taxon>Weeksellaceae</taxon>
        <taxon>Chryseobacterium group</taxon>
        <taxon>Chryseobacterium</taxon>
    </lineage>
</organism>